<evidence type="ECO:0000256" key="3">
    <source>
        <dbReference type="ARBA" id="ARBA00022691"/>
    </source>
</evidence>
<protein>
    <submittedName>
        <fullName evidence="4">O-methyltransferase</fullName>
    </submittedName>
</protein>
<dbReference type="EMBL" id="CP040899">
    <property type="protein sequence ID" value="QDB80110.1"/>
    <property type="molecule type" value="Genomic_DNA"/>
</dbReference>
<evidence type="ECO:0000313" key="5">
    <source>
        <dbReference type="Proteomes" id="UP000313948"/>
    </source>
</evidence>
<accession>A0ABX5VT80</accession>
<dbReference type="Pfam" id="PF01596">
    <property type="entry name" value="Methyltransf_3"/>
    <property type="match status" value="1"/>
</dbReference>
<dbReference type="PANTHER" id="PTHR10509">
    <property type="entry name" value="O-METHYLTRANSFERASE-RELATED"/>
    <property type="match status" value="1"/>
</dbReference>
<keyword evidence="1" id="KW-0489">Methyltransferase</keyword>
<dbReference type="InterPro" id="IPR029063">
    <property type="entry name" value="SAM-dependent_MTases_sf"/>
</dbReference>
<dbReference type="InterPro" id="IPR002935">
    <property type="entry name" value="SAM_O-MeTrfase"/>
</dbReference>
<dbReference type="InterPro" id="IPR050362">
    <property type="entry name" value="Cation-dep_OMT"/>
</dbReference>
<gene>
    <name evidence="4" type="ORF">FE251_12505</name>
</gene>
<dbReference type="CDD" id="cd02440">
    <property type="entry name" value="AdoMet_MTases"/>
    <property type="match status" value="1"/>
</dbReference>
<dbReference type="Gene3D" id="3.40.50.150">
    <property type="entry name" value="Vaccinia Virus protein VP39"/>
    <property type="match status" value="1"/>
</dbReference>
<keyword evidence="5" id="KW-1185">Reference proteome</keyword>
<sequence>MAAEKALSWAYTEEFIAEDDVTAAARRRGEELGAPVVSPGTGAALRLLAAAVGARAVVEIGTGTGVSGLWLLGGMRPDGVLTTIDVDTDYQRAAREAFTAAGVRSARTRLISGRAMDVLPRMADGAYDLVLVDAEPADVADYVQQAVRMLRVGGVLAVTNTLWHDRVADPARRDEATVAMRELGKAVRGDERLTAALLPTGTGLLTAVRRG</sequence>
<organism evidence="4 5">
    <name type="scientific">Georgenia wutianyii</name>
    <dbReference type="NCBI Taxonomy" id="2585135"/>
    <lineage>
        <taxon>Bacteria</taxon>
        <taxon>Bacillati</taxon>
        <taxon>Actinomycetota</taxon>
        <taxon>Actinomycetes</taxon>
        <taxon>Micrococcales</taxon>
        <taxon>Bogoriellaceae</taxon>
        <taxon>Georgenia</taxon>
    </lineage>
</organism>
<name>A0ABX5VT80_9MICO</name>
<evidence type="ECO:0000256" key="2">
    <source>
        <dbReference type="ARBA" id="ARBA00022679"/>
    </source>
</evidence>
<keyword evidence="2" id="KW-0808">Transferase</keyword>
<proteinExistence type="predicted"/>
<dbReference type="Proteomes" id="UP000313948">
    <property type="component" value="Chromosome"/>
</dbReference>
<dbReference type="SUPFAM" id="SSF53335">
    <property type="entry name" value="S-adenosyl-L-methionine-dependent methyltransferases"/>
    <property type="match status" value="1"/>
</dbReference>
<dbReference type="PANTHER" id="PTHR10509:SF85">
    <property type="entry name" value="O-METHYLTRANSFERASE RV1220C-RELATED"/>
    <property type="match status" value="1"/>
</dbReference>
<reference evidence="4 5" key="1">
    <citation type="submission" date="2019-05" db="EMBL/GenBank/DDBJ databases">
        <title>Georgenia *** sp. nov., and Georgenia *** sp. nov., isolated from the intestinal contents of plateau pika (Ochotona curzoniae) in the Qinghai-Tibet plateau of China.</title>
        <authorList>
            <person name="Tian Z."/>
        </authorList>
    </citation>
    <scope>NUCLEOTIDE SEQUENCE [LARGE SCALE GENOMIC DNA]</scope>
    <source>
        <strain evidence="4 5">Z294</strain>
    </source>
</reference>
<evidence type="ECO:0000313" key="4">
    <source>
        <dbReference type="EMBL" id="QDB80110.1"/>
    </source>
</evidence>
<dbReference type="PROSITE" id="PS51682">
    <property type="entry name" value="SAM_OMT_I"/>
    <property type="match status" value="1"/>
</dbReference>
<evidence type="ECO:0000256" key="1">
    <source>
        <dbReference type="ARBA" id="ARBA00022603"/>
    </source>
</evidence>
<keyword evidence="3" id="KW-0949">S-adenosyl-L-methionine</keyword>